<evidence type="ECO:0000313" key="1">
    <source>
        <dbReference type="EMBL" id="CAK5265905.1"/>
    </source>
</evidence>
<comment type="caution">
    <text evidence="1">The sequence shown here is derived from an EMBL/GenBank/DDBJ whole genome shotgun (WGS) entry which is preliminary data.</text>
</comment>
<sequence>MARQNHMLSLEPGSINQIRCFASNQSSSKRSNSLEIHVYRWKDPRGVYRCRVDARSARTSEDMKNFPPSVLKIRLDWTASAFRQIKYWFLTYWKPMDTYRTL</sequence>
<dbReference type="AlphaFoldDB" id="A0AAD2GZH2"/>
<keyword evidence="2" id="KW-1185">Reference proteome</keyword>
<protein>
    <submittedName>
        <fullName evidence="1">Uncharacterized protein</fullName>
    </submittedName>
</protein>
<dbReference type="Proteomes" id="UP001295794">
    <property type="component" value="Unassembled WGS sequence"/>
</dbReference>
<proteinExistence type="predicted"/>
<evidence type="ECO:0000313" key="2">
    <source>
        <dbReference type="Proteomes" id="UP001295794"/>
    </source>
</evidence>
<accession>A0AAD2GZH2</accession>
<organism evidence="1 2">
    <name type="scientific">Mycena citricolor</name>
    <dbReference type="NCBI Taxonomy" id="2018698"/>
    <lineage>
        <taxon>Eukaryota</taxon>
        <taxon>Fungi</taxon>
        <taxon>Dikarya</taxon>
        <taxon>Basidiomycota</taxon>
        <taxon>Agaricomycotina</taxon>
        <taxon>Agaricomycetes</taxon>
        <taxon>Agaricomycetidae</taxon>
        <taxon>Agaricales</taxon>
        <taxon>Marasmiineae</taxon>
        <taxon>Mycenaceae</taxon>
        <taxon>Mycena</taxon>
    </lineage>
</organism>
<reference evidence="1" key="1">
    <citation type="submission" date="2023-11" db="EMBL/GenBank/DDBJ databases">
        <authorList>
            <person name="De Vega J J."/>
            <person name="De Vega J J."/>
        </authorList>
    </citation>
    <scope>NUCLEOTIDE SEQUENCE</scope>
</reference>
<name>A0AAD2GZH2_9AGAR</name>
<dbReference type="EMBL" id="CAVNYO010000103">
    <property type="protein sequence ID" value="CAK5265905.1"/>
    <property type="molecule type" value="Genomic_DNA"/>
</dbReference>
<gene>
    <name evidence="1" type="ORF">MYCIT1_LOCUS7280</name>
</gene>